<evidence type="ECO:0000313" key="3">
    <source>
        <dbReference type="Proteomes" id="UP000475928"/>
    </source>
</evidence>
<gene>
    <name evidence="2" type="ORF">Hs20B_12390</name>
</gene>
<organism evidence="2 3">
    <name type="scientific">Pseudolactococcus insecticola</name>
    <dbReference type="NCBI Taxonomy" id="2709158"/>
    <lineage>
        <taxon>Bacteria</taxon>
        <taxon>Bacillati</taxon>
        <taxon>Bacillota</taxon>
        <taxon>Bacilli</taxon>
        <taxon>Lactobacillales</taxon>
        <taxon>Streptococcaceae</taxon>
        <taxon>Pseudolactococcus</taxon>
    </lineage>
</organism>
<reference evidence="2 3" key="1">
    <citation type="submission" date="2020-02" db="EMBL/GenBank/DDBJ databases">
        <title>Draft genome sequence of Lactococcus sp. Hs20B0-1.</title>
        <authorList>
            <person name="Noda S."/>
            <person name="Yuki M."/>
            <person name="Ohkuma M."/>
        </authorList>
    </citation>
    <scope>NUCLEOTIDE SEQUENCE [LARGE SCALE GENOMIC DNA]</scope>
    <source>
        <strain evidence="2 3">Hs20B0-1</strain>
    </source>
</reference>
<accession>A0A6A0B8S5</accession>
<name>A0A6A0B8S5_9LACT</name>
<proteinExistence type="predicted"/>
<dbReference type="RefSeq" id="WP_172356741.1">
    <property type="nucleotide sequence ID" value="NZ_BLLH01000006.1"/>
</dbReference>
<evidence type="ECO:0000313" key="2">
    <source>
        <dbReference type="EMBL" id="GFH40841.1"/>
    </source>
</evidence>
<dbReference type="Proteomes" id="UP000475928">
    <property type="component" value="Unassembled WGS sequence"/>
</dbReference>
<comment type="caution">
    <text evidence="2">The sequence shown here is derived from an EMBL/GenBank/DDBJ whole genome shotgun (WGS) entry which is preliminary data.</text>
</comment>
<evidence type="ECO:0000256" key="1">
    <source>
        <dbReference type="SAM" id="Coils"/>
    </source>
</evidence>
<keyword evidence="3" id="KW-1185">Reference proteome</keyword>
<dbReference type="AlphaFoldDB" id="A0A6A0B8S5"/>
<protein>
    <submittedName>
        <fullName evidence="2">Uncharacterized protein</fullName>
    </submittedName>
</protein>
<feature type="coiled-coil region" evidence="1">
    <location>
        <begin position="14"/>
        <end position="41"/>
    </location>
</feature>
<sequence>MMSPKFIEHDEDVVILTKSEYNDLQKENSALKAQVKFFQEMEKSSFRQRNDGETHSLTDLKEKLGWV</sequence>
<dbReference type="EMBL" id="BLLH01000006">
    <property type="protein sequence ID" value="GFH40841.1"/>
    <property type="molecule type" value="Genomic_DNA"/>
</dbReference>
<keyword evidence="1" id="KW-0175">Coiled coil</keyword>